<evidence type="ECO:0000313" key="3">
    <source>
        <dbReference type="EMBL" id="CAI6341882.1"/>
    </source>
</evidence>
<dbReference type="InterPro" id="IPR038305">
    <property type="entry name" value="HeLo_sf"/>
</dbReference>
<feature type="compositionally biased region" description="Low complexity" evidence="1">
    <location>
        <begin position="329"/>
        <end position="350"/>
    </location>
</feature>
<dbReference type="AlphaFoldDB" id="A0A9W4UW97"/>
<dbReference type="InterPro" id="IPR029498">
    <property type="entry name" value="HeLo_dom"/>
</dbReference>
<feature type="region of interest" description="Disordered" evidence="1">
    <location>
        <begin position="293"/>
        <end position="498"/>
    </location>
</feature>
<evidence type="ECO:0000259" key="2">
    <source>
        <dbReference type="Pfam" id="PF14479"/>
    </source>
</evidence>
<evidence type="ECO:0000313" key="4">
    <source>
        <dbReference type="Proteomes" id="UP001152607"/>
    </source>
</evidence>
<name>A0A9W4UW97_9PLEO</name>
<dbReference type="Gene3D" id="1.20.120.1020">
    <property type="entry name" value="Prion-inhibition and propagation, HeLo domain"/>
    <property type="match status" value="1"/>
</dbReference>
<feature type="compositionally biased region" description="Low complexity" evidence="1">
    <location>
        <begin position="392"/>
        <end position="408"/>
    </location>
</feature>
<feature type="compositionally biased region" description="Polar residues" evidence="1">
    <location>
        <begin position="418"/>
        <end position="431"/>
    </location>
</feature>
<gene>
    <name evidence="3" type="ORF">PDIGIT_LOCUS15082</name>
</gene>
<dbReference type="Pfam" id="PF14479">
    <property type="entry name" value="HeLo"/>
    <property type="match status" value="1"/>
</dbReference>
<comment type="caution">
    <text evidence="3">The sequence shown here is derived from an EMBL/GenBank/DDBJ whole genome shotgun (WGS) entry which is preliminary data.</text>
</comment>
<evidence type="ECO:0000256" key="1">
    <source>
        <dbReference type="SAM" id="MobiDB-lite"/>
    </source>
</evidence>
<dbReference type="Proteomes" id="UP001152607">
    <property type="component" value="Unassembled WGS sequence"/>
</dbReference>
<sequence>MALTNQTAAGGPPPPTRSEVLANVMTMAMAFSTCVEAFNLIHPHDRSDHHQKVALAKLGIQQGRLLIWGDVLGISSPPPTIARHMIPSHPGVTNPDPTVPINFGVRDPRLDEPDYNGRVRSALNEIAGRPSNMSRETLMLKYGLKSPKNFSATTHAALDTNRLEAFREKFALLKDLVRQVGVQGKWQRAGSMTLQKWTVRNSDRFDDFVALVRQEVDGLIAMMGVKEQVDRGMKTDIKSMAWHPDLSVPVVRADWDKLKLIREAVAGDYPEYEETADRALKYISDELREHQVAGVKLTYTPPRPPRRKSSTNATDPATTKKQPLINVESATSPALSPQTSSTSSSSQQQQHHPHSNGSTPPTPLPKSTPTSPSPTPTQKDKKQSFMSKLGLKSWGRPKQSSSSSSPSSSKRKKNPSSNLTVPGSQDQNQDPPRSFSEDVEKPTFEFQEDLAPVRSKSLSAVASPRRRNIDGVLLDTNGKTTGEHSNTTTTAATATGNGVVPVSAASKNEIAGEEREGEDEVDDGENLTTVETVKSAVDRHDMYREIGRLETRDIREKSKSAALGY</sequence>
<protein>
    <recommendedName>
        <fullName evidence="2">Prion-inhibition and propagation HeLo domain-containing protein</fullName>
    </recommendedName>
</protein>
<feature type="compositionally biased region" description="Polar residues" evidence="1">
    <location>
        <begin position="477"/>
        <end position="486"/>
    </location>
</feature>
<dbReference type="OrthoDB" id="20872at2759"/>
<accession>A0A9W4UW97</accession>
<feature type="compositionally biased region" description="Pro residues" evidence="1">
    <location>
        <begin position="360"/>
        <end position="375"/>
    </location>
</feature>
<feature type="domain" description="Prion-inhibition and propagation HeLo" evidence="2">
    <location>
        <begin position="25"/>
        <end position="244"/>
    </location>
</feature>
<dbReference type="EMBL" id="CAOQHR010000012">
    <property type="protein sequence ID" value="CAI6341882.1"/>
    <property type="molecule type" value="Genomic_DNA"/>
</dbReference>
<keyword evidence="4" id="KW-1185">Reference proteome</keyword>
<feature type="compositionally biased region" description="Polar residues" evidence="1">
    <location>
        <begin position="310"/>
        <end position="321"/>
    </location>
</feature>
<proteinExistence type="predicted"/>
<reference evidence="3" key="1">
    <citation type="submission" date="2023-01" db="EMBL/GenBank/DDBJ databases">
        <authorList>
            <person name="Van Ghelder C."/>
            <person name="Rancurel C."/>
        </authorList>
    </citation>
    <scope>NUCLEOTIDE SEQUENCE</scope>
    <source>
        <strain evidence="3">CNCM I-4278</strain>
    </source>
</reference>
<organism evidence="3 4">
    <name type="scientific">Periconia digitata</name>
    <dbReference type="NCBI Taxonomy" id="1303443"/>
    <lineage>
        <taxon>Eukaryota</taxon>
        <taxon>Fungi</taxon>
        <taxon>Dikarya</taxon>
        <taxon>Ascomycota</taxon>
        <taxon>Pezizomycotina</taxon>
        <taxon>Dothideomycetes</taxon>
        <taxon>Pleosporomycetidae</taxon>
        <taxon>Pleosporales</taxon>
        <taxon>Massarineae</taxon>
        <taxon>Periconiaceae</taxon>
        <taxon>Periconia</taxon>
    </lineage>
</organism>